<keyword evidence="3 4" id="KW-0949">S-adenosyl-L-methionine</keyword>
<feature type="binding site" evidence="4">
    <location>
        <position position="166"/>
    </location>
    <ligand>
        <name>S-adenosyl-L-methionine</name>
        <dbReference type="ChEBI" id="CHEBI:59789"/>
    </ligand>
</feature>
<dbReference type="STRING" id="97331.A0A437ABI1"/>
<feature type="binding site" evidence="4">
    <location>
        <position position="145"/>
    </location>
    <ligand>
        <name>S-adenosyl-L-methionine</name>
        <dbReference type="ChEBI" id="CHEBI:59789"/>
    </ligand>
</feature>
<sequence>MTSTTKSKKKRKPTSSLLSRRQNVPSTATKSSINPLPSKLSRTLIRSHHTTQKRLSQAIKQNDTTAISELTSKLSTSGGLEAYQLASISGQSSKRGGDSSKILVDWFIELGVPKPSPKSHDDNNDGDGNSSDDGGLSNYRLLEIGCLSPTNTVHSYFPKPQRTLMDLNSLHPDEILKQDFMKFPVPKKIDDGYDIISCSLVLNYVPTPSGRGDMLGHITSFMEQALERRRKRLGLIPKSTGTNKEPTGTDWTSNFPAVFLVLPAPCVTNSRYLTEDRLQEIMVSMGYEMVRRKLSPKLVYYLWKFVGGGSREKFKKTELLPGGKRNNFAIVVE</sequence>
<feature type="compositionally biased region" description="Polar residues" evidence="5">
    <location>
        <begin position="22"/>
        <end position="35"/>
    </location>
</feature>
<comment type="subcellular location">
    <subcellularLocation>
        <location evidence="4">Nucleus</location>
        <location evidence="4">Nucleolus</location>
    </subcellularLocation>
</comment>
<dbReference type="EC" id="2.1.1.-" evidence="4"/>
<keyword evidence="4" id="KW-0539">Nucleus</keyword>
<dbReference type="HAMAP" id="MF_03044">
    <property type="entry name" value="BMT2"/>
    <property type="match status" value="1"/>
</dbReference>
<dbReference type="PANTHER" id="PTHR21008">
    <property type="entry name" value="S-ADENOSYLMETHIONINE SENSOR UPSTREAM OF MTORC1-RELATED"/>
    <property type="match status" value="1"/>
</dbReference>
<evidence type="ECO:0000256" key="1">
    <source>
        <dbReference type="ARBA" id="ARBA00022603"/>
    </source>
</evidence>
<dbReference type="GO" id="GO:0016433">
    <property type="term" value="F:rRNA (adenine) methyltransferase activity"/>
    <property type="evidence" value="ECO:0007669"/>
    <property type="project" value="UniProtKB-UniRule"/>
</dbReference>
<comment type="caution">
    <text evidence="6">The sequence shown here is derived from an EMBL/GenBank/DDBJ whole genome shotgun (WGS) entry which is preliminary data.</text>
</comment>
<dbReference type="PANTHER" id="PTHR21008:SF1">
    <property type="entry name" value="25S RRNA (ADENINE(2142)-N(1))-METHYLTRANSFERASE"/>
    <property type="match status" value="1"/>
</dbReference>
<dbReference type="RefSeq" id="XP_067493731.1">
    <property type="nucleotide sequence ID" value="XM_067631158.1"/>
</dbReference>
<feature type="region of interest" description="Disordered" evidence="5">
    <location>
        <begin position="114"/>
        <end position="134"/>
    </location>
</feature>
<comment type="function">
    <text evidence="4">S-adenosyl-L-methionine-dependent methyltransferase that specifically methylates the N(1) position of an adenine present in helix 65 in 25S rRNA.</text>
</comment>
<dbReference type="GeneID" id="93584693"/>
<dbReference type="EMBL" id="SAEB01000003">
    <property type="protein sequence ID" value="RVD88187.1"/>
    <property type="molecule type" value="Genomic_DNA"/>
</dbReference>
<organism evidence="6 7">
    <name type="scientific">Arthrobotrys flagrans</name>
    <name type="common">Nematode-trapping fungus</name>
    <name type="synonym">Trichothecium flagrans</name>
    <dbReference type="NCBI Taxonomy" id="97331"/>
    <lineage>
        <taxon>Eukaryota</taxon>
        <taxon>Fungi</taxon>
        <taxon>Dikarya</taxon>
        <taxon>Ascomycota</taxon>
        <taxon>Pezizomycotina</taxon>
        <taxon>Orbiliomycetes</taxon>
        <taxon>Orbiliales</taxon>
        <taxon>Orbiliaceae</taxon>
        <taxon>Arthrobotrys</taxon>
    </lineage>
</organism>
<dbReference type="InterPro" id="IPR021867">
    <property type="entry name" value="Bmt2/SAMTOR"/>
</dbReference>
<dbReference type="GO" id="GO:0005730">
    <property type="term" value="C:nucleolus"/>
    <property type="evidence" value="ECO:0007669"/>
    <property type="project" value="UniProtKB-SubCell"/>
</dbReference>
<comment type="similarity">
    <text evidence="4">Belongs to the BMT2 family.</text>
</comment>
<name>A0A437ABI1_ARTFL</name>
<dbReference type="AlphaFoldDB" id="A0A437ABI1"/>
<reference evidence="6 7" key="1">
    <citation type="submission" date="2019-01" db="EMBL/GenBank/DDBJ databases">
        <title>Intercellular communication is required for trap formation in the nematode-trapping fungus Duddingtonia flagrans.</title>
        <authorList>
            <person name="Youssar L."/>
            <person name="Wernet V."/>
            <person name="Hensel N."/>
            <person name="Hildebrandt H.-G."/>
            <person name="Fischer R."/>
        </authorList>
    </citation>
    <scope>NUCLEOTIDE SEQUENCE [LARGE SCALE GENOMIC DNA]</scope>
    <source>
        <strain evidence="6 7">CBS H-5679</strain>
    </source>
</reference>
<dbReference type="OrthoDB" id="5954793at2759"/>
<accession>A0A437ABI1</accession>
<evidence type="ECO:0000313" key="6">
    <source>
        <dbReference type="EMBL" id="RVD88187.1"/>
    </source>
</evidence>
<dbReference type="VEuPathDB" id="FungiDB:DFL_002382"/>
<keyword evidence="1 4" id="KW-0489">Methyltransferase</keyword>
<gene>
    <name evidence="6" type="ORF">DFL_002382</name>
</gene>
<keyword evidence="2 4" id="KW-0808">Transferase</keyword>
<proteinExistence type="inferred from homology"/>
<feature type="region of interest" description="Disordered" evidence="5">
    <location>
        <begin position="1"/>
        <end position="41"/>
    </location>
</feature>
<evidence type="ECO:0000256" key="5">
    <source>
        <dbReference type="SAM" id="MobiDB-lite"/>
    </source>
</evidence>
<evidence type="ECO:0000256" key="4">
    <source>
        <dbReference type="HAMAP-Rule" id="MF_03044"/>
    </source>
</evidence>
<evidence type="ECO:0000313" key="7">
    <source>
        <dbReference type="Proteomes" id="UP000283090"/>
    </source>
</evidence>
<dbReference type="Proteomes" id="UP000283090">
    <property type="component" value="Unassembled WGS sequence"/>
</dbReference>
<protein>
    <recommendedName>
        <fullName evidence="4">25S rRNA adenine-N(1) methyltransferase</fullName>
        <ecNumber evidence="4">2.1.1.-</ecNumber>
    </recommendedName>
</protein>
<dbReference type="Pfam" id="PF11968">
    <property type="entry name" value="Bmt2"/>
    <property type="match status" value="1"/>
</dbReference>
<feature type="compositionally biased region" description="Basic residues" evidence="5">
    <location>
        <begin position="1"/>
        <end position="13"/>
    </location>
</feature>
<evidence type="ECO:0000256" key="2">
    <source>
        <dbReference type="ARBA" id="ARBA00022679"/>
    </source>
</evidence>
<evidence type="ECO:0000256" key="3">
    <source>
        <dbReference type="ARBA" id="ARBA00022691"/>
    </source>
</evidence>
<keyword evidence="7" id="KW-1185">Reference proteome</keyword>